<comment type="caution">
    <text evidence="2">The sequence shown here is derived from an EMBL/GenBank/DDBJ whole genome shotgun (WGS) entry which is preliminary data.</text>
</comment>
<evidence type="ECO:0000313" key="3">
    <source>
        <dbReference type="Proteomes" id="UP000195062"/>
    </source>
</evidence>
<sequence length="108" mass="10768">MQEQPGGRGAGGGDPLGGTGWQTGSTPGQLRAEVLTRAHALAALADAVAETHRGIASCRDDPSWSGRAHDAFVRALDDLAGRVALAGTLLHDAHPASGSTPGCPGAHA</sequence>
<dbReference type="RefSeq" id="WP_012039635.1">
    <property type="nucleotide sequence ID" value="NZ_CP047051.1"/>
</dbReference>
<reference evidence="2 3" key="1">
    <citation type="submission" date="2016-08" db="EMBL/GenBank/DDBJ databases">
        <title>Genome sequence of Clavibacter michiganensis subsp. michiganensis strain CASJ007.</title>
        <authorList>
            <person name="Thapa S.P."/>
            <person name="Coaker G."/>
        </authorList>
    </citation>
    <scope>NUCLEOTIDE SEQUENCE [LARGE SCALE GENOMIC DNA]</scope>
    <source>
        <strain evidence="2">CASJ007</strain>
    </source>
</reference>
<evidence type="ECO:0000313" key="2">
    <source>
        <dbReference type="EMBL" id="OUE04409.1"/>
    </source>
</evidence>
<accession>A0A1Y3FFV8</accession>
<keyword evidence="3" id="KW-1185">Reference proteome</keyword>
<dbReference type="Proteomes" id="UP000195062">
    <property type="component" value="Unassembled WGS sequence"/>
</dbReference>
<evidence type="ECO:0000256" key="1">
    <source>
        <dbReference type="SAM" id="MobiDB-lite"/>
    </source>
</evidence>
<name>A0A1Y3FFV8_CLAMM</name>
<gene>
    <name evidence="2" type="ORF">CMMCAS07_05640</name>
</gene>
<feature type="region of interest" description="Disordered" evidence="1">
    <location>
        <begin position="1"/>
        <end position="28"/>
    </location>
</feature>
<proteinExistence type="predicted"/>
<feature type="compositionally biased region" description="Gly residues" evidence="1">
    <location>
        <begin position="1"/>
        <end position="21"/>
    </location>
</feature>
<dbReference type="OMA" id="CRDDPSW"/>
<organism evidence="2 3">
    <name type="scientific">Clavibacter michiganensis subsp. michiganensis</name>
    <dbReference type="NCBI Taxonomy" id="33013"/>
    <lineage>
        <taxon>Bacteria</taxon>
        <taxon>Bacillati</taxon>
        <taxon>Actinomycetota</taxon>
        <taxon>Actinomycetes</taxon>
        <taxon>Micrococcales</taxon>
        <taxon>Microbacteriaceae</taxon>
        <taxon>Clavibacter</taxon>
    </lineage>
</organism>
<dbReference type="AlphaFoldDB" id="A0A1Y3FFV8"/>
<dbReference type="EMBL" id="MDHH01000001">
    <property type="protein sequence ID" value="OUE04409.1"/>
    <property type="molecule type" value="Genomic_DNA"/>
</dbReference>
<protein>
    <submittedName>
        <fullName evidence="2">Uncharacterized protein</fullName>
    </submittedName>
</protein>